<dbReference type="Proteomes" id="UP000307943">
    <property type="component" value="Unassembled WGS sequence"/>
</dbReference>
<gene>
    <name evidence="1" type="ORF">FE784_26915</name>
</gene>
<keyword evidence="2" id="KW-1185">Reference proteome</keyword>
<dbReference type="InterPro" id="IPR029475">
    <property type="entry name" value="DUF6807"/>
</dbReference>
<dbReference type="RefSeq" id="WP_139605353.1">
    <property type="nucleotide sequence ID" value="NZ_VDCQ01000047.1"/>
</dbReference>
<comment type="caution">
    <text evidence="1">The sequence shown here is derived from an EMBL/GenBank/DDBJ whole genome shotgun (WGS) entry which is preliminary data.</text>
</comment>
<dbReference type="OrthoDB" id="242279at2"/>
<protein>
    <submittedName>
        <fullName evidence="1">Uncharacterized protein</fullName>
    </submittedName>
</protein>
<organism evidence="1 2">
    <name type="scientific">Paenibacillus hemerocallicola</name>
    <dbReference type="NCBI Taxonomy" id="1172614"/>
    <lineage>
        <taxon>Bacteria</taxon>
        <taxon>Bacillati</taxon>
        <taxon>Bacillota</taxon>
        <taxon>Bacilli</taxon>
        <taxon>Bacillales</taxon>
        <taxon>Paenibacillaceae</taxon>
        <taxon>Paenibacillus</taxon>
    </lineage>
</organism>
<sequence>MSTLFKLQANAGFHRREHCPVSFRIPADSPLLQGRKAADLGMLGPDGEPVALQCEEAEGGALLLHWIIRSASPGDKPVYTVYEGNNRPIGPEEGIRLVETENRVDIVAEGSFFTSCVFDPQLAKPYIGPVAGPYGESFTRLDFETKEHPHHRSLWLAIGDVNGIDFWNEPADRHGKQMLAELSGKTDGPVLARLTSTQNWCSHGGKAQLSETRTMTFYNTPANGRLIDLDFELAANKDRIEFGATKEAGPLGIRVAESMKADNGGTIVNAYGSVGEKECWGKRAPWCDYYGEAGGHTLGIAAFDYPDNDDFPTYWHVRDYGLLAANNLYFAGGKLFRKGQSIRYRHRIYFHEGDTAAAKVADKYQDYIHPPAVALFNV</sequence>
<evidence type="ECO:0000313" key="2">
    <source>
        <dbReference type="Proteomes" id="UP000307943"/>
    </source>
</evidence>
<dbReference type="Pfam" id="PF14100">
    <property type="entry name" value="DUF6807"/>
    <property type="match status" value="1"/>
</dbReference>
<reference evidence="1 2" key="1">
    <citation type="submission" date="2019-05" db="EMBL/GenBank/DDBJ databases">
        <title>We sequenced the genome of Paenibacillus hemerocallicola KCTC 33185 for further insight into its adaptation and study the phylogeny of Paenibacillus.</title>
        <authorList>
            <person name="Narsing Rao M.P."/>
        </authorList>
    </citation>
    <scope>NUCLEOTIDE SEQUENCE [LARGE SCALE GENOMIC DNA]</scope>
    <source>
        <strain evidence="1 2">KCTC 33185</strain>
    </source>
</reference>
<name>A0A5C4T4D9_9BACL</name>
<accession>A0A5C4T4D9</accession>
<proteinExistence type="predicted"/>
<dbReference type="EMBL" id="VDCQ01000047">
    <property type="protein sequence ID" value="TNJ63167.1"/>
    <property type="molecule type" value="Genomic_DNA"/>
</dbReference>
<evidence type="ECO:0000313" key="1">
    <source>
        <dbReference type="EMBL" id="TNJ63167.1"/>
    </source>
</evidence>
<dbReference type="AlphaFoldDB" id="A0A5C4T4D9"/>